<gene>
    <name evidence="1" type="ORF">CUJ86_07345</name>
</gene>
<protein>
    <submittedName>
        <fullName evidence="1">Uncharacterized protein</fullName>
    </submittedName>
</protein>
<organism evidence="1 2">
    <name type="scientific">Methanofollis fontis</name>
    <dbReference type="NCBI Taxonomy" id="2052832"/>
    <lineage>
        <taxon>Archaea</taxon>
        <taxon>Methanobacteriati</taxon>
        <taxon>Methanobacteriota</taxon>
        <taxon>Stenosarchaea group</taxon>
        <taxon>Methanomicrobia</taxon>
        <taxon>Methanomicrobiales</taxon>
        <taxon>Methanomicrobiaceae</taxon>
        <taxon>Methanofollis</taxon>
    </lineage>
</organism>
<accession>A0A483CRC0</accession>
<reference evidence="1 2" key="1">
    <citation type="submission" date="2017-11" db="EMBL/GenBank/DDBJ databases">
        <title>Isolation and Characterization of Methanofollis Species from Methane Seep Offshore SW Taiwan.</title>
        <authorList>
            <person name="Teng N.-H."/>
            <person name="Lai M.-C."/>
            <person name="Chen S.-C."/>
        </authorList>
    </citation>
    <scope>NUCLEOTIDE SEQUENCE [LARGE SCALE GENOMIC DNA]</scope>
    <source>
        <strain evidence="1 2">FWC-SCC2</strain>
    </source>
</reference>
<dbReference type="RefSeq" id="WP_130646927.1">
    <property type="nucleotide sequence ID" value="NZ_PGCL01000003.1"/>
</dbReference>
<dbReference type="OrthoDB" id="106202at2157"/>
<proteinExistence type="predicted"/>
<keyword evidence="2" id="KW-1185">Reference proteome</keyword>
<dbReference type="EMBL" id="PGCL01000003">
    <property type="protein sequence ID" value="TAJ43871.1"/>
    <property type="molecule type" value="Genomic_DNA"/>
</dbReference>
<comment type="caution">
    <text evidence="1">The sequence shown here is derived from an EMBL/GenBank/DDBJ whole genome shotgun (WGS) entry which is preliminary data.</text>
</comment>
<sequence length="111" mass="12228">MNTALQPGADDTLQIVIGRHWYEVGQEEIRPLLLFGRPVPLTHMLVQRREDGGIYGRRAIGGYAALNRCGCSVRIFTTSGCFIIPLVSFRRVARGEAVSAPLFPLVAEGYP</sequence>
<evidence type="ECO:0000313" key="2">
    <source>
        <dbReference type="Proteomes" id="UP000292580"/>
    </source>
</evidence>
<dbReference type="Proteomes" id="UP000292580">
    <property type="component" value="Unassembled WGS sequence"/>
</dbReference>
<dbReference type="AlphaFoldDB" id="A0A483CRC0"/>
<evidence type="ECO:0000313" key="1">
    <source>
        <dbReference type="EMBL" id="TAJ43871.1"/>
    </source>
</evidence>
<name>A0A483CRC0_9EURY</name>